<dbReference type="Gramene" id="PRQ28123">
    <property type="protein sequence ID" value="PRQ28123"/>
    <property type="gene ID" value="RchiOBHm_Chr6g0312611"/>
</dbReference>
<reference evidence="1 2" key="1">
    <citation type="journal article" date="2018" name="Nat. Genet.">
        <title>The Rosa genome provides new insights in the design of modern roses.</title>
        <authorList>
            <person name="Bendahmane M."/>
        </authorList>
    </citation>
    <scope>NUCLEOTIDE SEQUENCE [LARGE SCALE GENOMIC DNA]</scope>
    <source>
        <strain evidence="2">cv. Old Blush</strain>
    </source>
</reference>
<dbReference type="AlphaFoldDB" id="A0A2P6Q1Q4"/>
<proteinExistence type="predicted"/>
<protein>
    <submittedName>
        <fullName evidence="1">Uncharacterized protein</fullName>
    </submittedName>
</protein>
<gene>
    <name evidence="1" type="ORF">RchiOBHm_Chr6g0312611</name>
</gene>
<sequence length="71" mass="8579">MEFQQKLQQRQHSQQFLCRDQTWNWSLHYSIPNLNWVQNGLRIGIGIGFVGCLHWINPWVIDTRESRVKKN</sequence>
<comment type="caution">
    <text evidence="1">The sequence shown here is derived from an EMBL/GenBank/DDBJ whole genome shotgun (WGS) entry which is preliminary data.</text>
</comment>
<name>A0A2P6Q1Q4_ROSCH</name>
<organism evidence="1 2">
    <name type="scientific">Rosa chinensis</name>
    <name type="common">China rose</name>
    <dbReference type="NCBI Taxonomy" id="74649"/>
    <lineage>
        <taxon>Eukaryota</taxon>
        <taxon>Viridiplantae</taxon>
        <taxon>Streptophyta</taxon>
        <taxon>Embryophyta</taxon>
        <taxon>Tracheophyta</taxon>
        <taxon>Spermatophyta</taxon>
        <taxon>Magnoliopsida</taxon>
        <taxon>eudicotyledons</taxon>
        <taxon>Gunneridae</taxon>
        <taxon>Pentapetalae</taxon>
        <taxon>rosids</taxon>
        <taxon>fabids</taxon>
        <taxon>Rosales</taxon>
        <taxon>Rosaceae</taxon>
        <taxon>Rosoideae</taxon>
        <taxon>Rosoideae incertae sedis</taxon>
        <taxon>Rosa</taxon>
    </lineage>
</organism>
<evidence type="ECO:0000313" key="2">
    <source>
        <dbReference type="Proteomes" id="UP000238479"/>
    </source>
</evidence>
<dbReference type="EMBL" id="PDCK01000044">
    <property type="protein sequence ID" value="PRQ28123.1"/>
    <property type="molecule type" value="Genomic_DNA"/>
</dbReference>
<evidence type="ECO:0000313" key="1">
    <source>
        <dbReference type="EMBL" id="PRQ28123.1"/>
    </source>
</evidence>
<dbReference type="Proteomes" id="UP000238479">
    <property type="component" value="Chromosome 6"/>
</dbReference>
<keyword evidence="2" id="KW-1185">Reference proteome</keyword>
<accession>A0A2P6Q1Q4</accession>